<name>C0PM17_MAIZE</name>
<reference evidence="1" key="2">
    <citation type="submission" date="2012-06" db="EMBL/GenBank/DDBJ databases">
        <authorList>
            <person name="Yu Y."/>
            <person name="Currie J."/>
            <person name="Lomeli R."/>
            <person name="Angelova A."/>
            <person name="Collura K."/>
            <person name="Wissotski M."/>
            <person name="Campos D."/>
            <person name="Kudrna D."/>
            <person name="Golser W."/>
            <person name="Ashely E."/>
            <person name="Descour A."/>
            <person name="Fernandes J."/>
            <person name="Soderlund C."/>
            <person name="Walbot V."/>
        </authorList>
    </citation>
    <scope>NUCLEOTIDE SEQUENCE</scope>
    <source>
        <strain evidence="1">B73</strain>
    </source>
</reference>
<organism evidence="1">
    <name type="scientific">Zea mays</name>
    <name type="common">Maize</name>
    <dbReference type="NCBI Taxonomy" id="4577"/>
    <lineage>
        <taxon>Eukaryota</taxon>
        <taxon>Viridiplantae</taxon>
        <taxon>Streptophyta</taxon>
        <taxon>Embryophyta</taxon>
        <taxon>Tracheophyta</taxon>
        <taxon>Spermatophyta</taxon>
        <taxon>Magnoliopsida</taxon>
        <taxon>Liliopsida</taxon>
        <taxon>Poales</taxon>
        <taxon>Poaceae</taxon>
        <taxon>PACMAD clade</taxon>
        <taxon>Panicoideae</taxon>
        <taxon>Andropogonodae</taxon>
        <taxon>Andropogoneae</taxon>
        <taxon>Tripsacinae</taxon>
        <taxon>Zea</taxon>
    </lineage>
</organism>
<proteinExistence type="evidence at transcript level"/>
<protein>
    <submittedName>
        <fullName evidence="1">Uncharacterized protein</fullName>
    </submittedName>
</protein>
<accession>C0PM17</accession>
<evidence type="ECO:0000313" key="1">
    <source>
        <dbReference type="EMBL" id="ACN36233.1"/>
    </source>
</evidence>
<sequence>MNQLLICFSCRPVSSTSLALSSSVGYGHLECSCHHCLRMLVVSPGSFPALLFLRISSRTSSILDLKPCLSSILSSCLTLSMSERSESVGMSGPKPIMSCPSEPISRPTSSIGASSSSSDMVAPVPSSSVAPVRSCRDCSISRHAMTASTACTRTCCCSCSRNEHSSIRYCARNESRSCLSCGERKGRWWAA</sequence>
<dbReference type="EMBL" id="BT069336">
    <property type="protein sequence ID" value="ACN36233.1"/>
    <property type="molecule type" value="mRNA"/>
</dbReference>
<dbReference type="AlphaFoldDB" id="C0PM17"/>
<reference evidence="1" key="1">
    <citation type="journal article" date="2009" name="PLoS Genet.">
        <title>Sequencing, mapping, and analysis of 27,455 maize full-length cDNAs.</title>
        <authorList>
            <person name="Soderlund C."/>
            <person name="Descour A."/>
            <person name="Kudrna D."/>
            <person name="Bomhoff M."/>
            <person name="Boyd L."/>
            <person name="Currie J."/>
            <person name="Angelova A."/>
            <person name="Collura K."/>
            <person name="Wissotski M."/>
            <person name="Ashley E."/>
            <person name="Morrow D."/>
            <person name="Fernandes J."/>
            <person name="Walbot V."/>
            <person name="Yu Y."/>
        </authorList>
    </citation>
    <scope>NUCLEOTIDE SEQUENCE</scope>
    <source>
        <strain evidence="1">B73</strain>
    </source>
</reference>